<dbReference type="EMBL" id="CATNWA010000004">
    <property type="protein sequence ID" value="CAI9531484.1"/>
    <property type="molecule type" value="Genomic_DNA"/>
</dbReference>
<dbReference type="Proteomes" id="UP001162483">
    <property type="component" value="Unassembled WGS sequence"/>
</dbReference>
<proteinExistence type="predicted"/>
<evidence type="ECO:0000313" key="2">
    <source>
        <dbReference type="Proteomes" id="UP001162483"/>
    </source>
</evidence>
<organism evidence="1 2">
    <name type="scientific">Staurois parvus</name>
    <dbReference type="NCBI Taxonomy" id="386267"/>
    <lineage>
        <taxon>Eukaryota</taxon>
        <taxon>Metazoa</taxon>
        <taxon>Chordata</taxon>
        <taxon>Craniata</taxon>
        <taxon>Vertebrata</taxon>
        <taxon>Euteleostomi</taxon>
        <taxon>Amphibia</taxon>
        <taxon>Batrachia</taxon>
        <taxon>Anura</taxon>
        <taxon>Neobatrachia</taxon>
        <taxon>Ranoidea</taxon>
        <taxon>Ranidae</taxon>
        <taxon>Staurois</taxon>
    </lineage>
</organism>
<keyword evidence="2" id="KW-1185">Reference proteome</keyword>
<gene>
    <name evidence="1" type="ORF">SPARVUS_LOCUS9578</name>
</gene>
<accession>A0ABN9A647</accession>
<comment type="caution">
    <text evidence="1">The sequence shown here is derived from an EMBL/GenBank/DDBJ whole genome shotgun (WGS) entry which is preliminary data.</text>
</comment>
<reference evidence="1" key="1">
    <citation type="submission" date="2023-05" db="EMBL/GenBank/DDBJ databases">
        <authorList>
            <person name="Stuckert A."/>
        </authorList>
    </citation>
    <scope>NUCLEOTIDE SEQUENCE</scope>
</reference>
<sequence length="60" mass="6556">MFFTEVLSLHTSEISHGGEAIFPVLSAGNVFQTIPIFTDIRGCTRGRSRISVLSVGNLFQ</sequence>
<protein>
    <submittedName>
        <fullName evidence="1">Uncharacterized protein</fullName>
    </submittedName>
</protein>
<evidence type="ECO:0000313" key="1">
    <source>
        <dbReference type="EMBL" id="CAI9531484.1"/>
    </source>
</evidence>
<name>A0ABN9A647_9NEOB</name>